<dbReference type="EMBL" id="JBIAZU010000001">
    <property type="protein sequence ID" value="MFF5289061.1"/>
    <property type="molecule type" value="Genomic_DNA"/>
</dbReference>
<feature type="domain" description="HhH-GPD" evidence="6">
    <location>
        <begin position="169"/>
        <end position="320"/>
    </location>
</feature>
<keyword evidence="5" id="KW-0234">DNA repair</keyword>
<comment type="catalytic activity">
    <reaction evidence="1">
        <text>Hydrolysis of alkylated DNA, releasing 3-methyladenine, 3-methylguanine, 7-methylguanine and 7-methyladenine.</text>
        <dbReference type="EC" id="3.2.2.21"/>
    </reaction>
</comment>
<dbReference type="RefSeq" id="WP_157295213.1">
    <property type="nucleotide sequence ID" value="NZ_JBIAZU010000001.1"/>
</dbReference>
<dbReference type="Gene3D" id="1.10.1670.40">
    <property type="match status" value="1"/>
</dbReference>
<dbReference type="InterPro" id="IPR000035">
    <property type="entry name" value="Alkylbase_DNA_glycsylse_CS"/>
</dbReference>
<keyword evidence="8" id="KW-1185">Reference proteome</keyword>
<sequence length="323" mass="35982">MGHPRRCSTGADGDGGVVCGNRPVGEIQYGSRRELTHAQFRRRRPRSWGGQRASPCCFFAAPRFPQRWARLRRADRGGGGHVGSPELPVTGNGHTIATRYGERFRHAAALIGDHQKRYASARHDSIRDSIWLVPQWFCLRFIPFGWTSRSGRCGDDTETLSTSGITARLSQRFGPSFVDQGVELHAFAAAPDLAGVPEDSIRELGFSRQKTRAVLQLAAHVVDRSVDLVRLEGLDNDQAVVELSRIHGIGRWSAEYVLLRGLGRLDTFPGDDVGAQNNLQRLFHLAGKPDYDRIRQLSSPWHPYEGVVYFHLLLDKLRANGAL</sequence>
<evidence type="ECO:0000259" key="6">
    <source>
        <dbReference type="SMART" id="SM00478"/>
    </source>
</evidence>
<evidence type="ECO:0000313" key="7">
    <source>
        <dbReference type="EMBL" id="MFF5289061.1"/>
    </source>
</evidence>
<protein>
    <recommendedName>
        <fullName evidence="3">DNA-3-methyladenine glycosylase II</fullName>
        <ecNumber evidence="3">3.2.2.21</ecNumber>
    </recommendedName>
</protein>
<dbReference type="Proteomes" id="UP001602245">
    <property type="component" value="Unassembled WGS sequence"/>
</dbReference>
<gene>
    <name evidence="7" type="ORF">ACFY35_06475</name>
</gene>
<name>A0ABW6W6X9_9ACTN</name>
<dbReference type="PANTHER" id="PTHR43003:SF5">
    <property type="entry name" value="DNA-3-METHYLADENINE GLYCOSYLASE"/>
    <property type="match status" value="1"/>
</dbReference>
<proteinExistence type="inferred from homology"/>
<evidence type="ECO:0000256" key="4">
    <source>
        <dbReference type="ARBA" id="ARBA00022763"/>
    </source>
</evidence>
<dbReference type="CDD" id="cd00056">
    <property type="entry name" value="ENDO3c"/>
    <property type="match status" value="1"/>
</dbReference>
<dbReference type="SUPFAM" id="SSF48150">
    <property type="entry name" value="DNA-glycosylase"/>
    <property type="match status" value="1"/>
</dbReference>
<dbReference type="InterPro" id="IPR011257">
    <property type="entry name" value="DNA_glycosylase"/>
</dbReference>
<dbReference type="Pfam" id="PF00730">
    <property type="entry name" value="HhH-GPD"/>
    <property type="match status" value="1"/>
</dbReference>
<keyword evidence="4" id="KW-0227">DNA damage</keyword>
<dbReference type="InterPro" id="IPR003265">
    <property type="entry name" value="HhH-GPD_domain"/>
</dbReference>
<reference evidence="7 8" key="1">
    <citation type="submission" date="2024-10" db="EMBL/GenBank/DDBJ databases">
        <title>The Natural Products Discovery Center: Release of the First 8490 Sequenced Strains for Exploring Actinobacteria Biosynthetic Diversity.</title>
        <authorList>
            <person name="Kalkreuter E."/>
            <person name="Kautsar S.A."/>
            <person name="Yang D."/>
            <person name="Bader C.D."/>
            <person name="Teijaro C.N."/>
            <person name="Fluegel L."/>
            <person name="Davis C.M."/>
            <person name="Simpson J.R."/>
            <person name="Lauterbach L."/>
            <person name="Steele A.D."/>
            <person name="Gui C."/>
            <person name="Meng S."/>
            <person name="Li G."/>
            <person name="Viehrig K."/>
            <person name="Ye F."/>
            <person name="Su P."/>
            <person name="Kiefer A.F."/>
            <person name="Nichols A."/>
            <person name="Cepeda A.J."/>
            <person name="Yan W."/>
            <person name="Fan B."/>
            <person name="Jiang Y."/>
            <person name="Adhikari A."/>
            <person name="Zheng C.-J."/>
            <person name="Schuster L."/>
            <person name="Cowan T.M."/>
            <person name="Smanski M.J."/>
            <person name="Chevrette M.G."/>
            <person name="De Carvalho L.P.S."/>
            <person name="Shen B."/>
        </authorList>
    </citation>
    <scope>NUCLEOTIDE SEQUENCE [LARGE SCALE GENOMIC DNA]</scope>
    <source>
        <strain evidence="7 8">NPDC000087</strain>
    </source>
</reference>
<evidence type="ECO:0000256" key="2">
    <source>
        <dbReference type="ARBA" id="ARBA00010817"/>
    </source>
</evidence>
<evidence type="ECO:0000313" key="8">
    <source>
        <dbReference type="Proteomes" id="UP001602245"/>
    </source>
</evidence>
<evidence type="ECO:0000256" key="5">
    <source>
        <dbReference type="ARBA" id="ARBA00023204"/>
    </source>
</evidence>
<evidence type="ECO:0000256" key="3">
    <source>
        <dbReference type="ARBA" id="ARBA00012000"/>
    </source>
</evidence>
<organism evidence="7 8">
    <name type="scientific">Paractinoplanes globisporus</name>
    <dbReference type="NCBI Taxonomy" id="113565"/>
    <lineage>
        <taxon>Bacteria</taxon>
        <taxon>Bacillati</taxon>
        <taxon>Actinomycetota</taxon>
        <taxon>Actinomycetes</taxon>
        <taxon>Micromonosporales</taxon>
        <taxon>Micromonosporaceae</taxon>
        <taxon>Paractinoplanes</taxon>
    </lineage>
</organism>
<dbReference type="Gene3D" id="1.10.340.30">
    <property type="entry name" value="Hypothetical protein, domain 2"/>
    <property type="match status" value="1"/>
</dbReference>
<dbReference type="InterPro" id="IPR051912">
    <property type="entry name" value="Alkylbase_DNA_Glycosylase/TA"/>
</dbReference>
<dbReference type="PANTHER" id="PTHR43003">
    <property type="entry name" value="DNA-3-METHYLADENINE GLYCOSYLASE"/>
    <property type="match status" value="1"/>
</dbReference>
<dbReference type="EC" id="3.2.2.21" evidence="3"/>
<comment type="similarity">
    <text evidence="2">Belongs to the alkylbase DNA glycosidase AlkA family.</text>
</comment>
<dbReference type="SMART" id="SM00478">
    <property type="entry name" value="ENDO3c"/>
    <property type="match status" value="1"/>
</dbReference>
<accession>A0ABW6W6X9</accession>
<evidence type="ECO:0000256" key="1">
    <source>
        <dbReference type="ARBA" id="ARBA00000086"/>
    </source>
</evidence>
<dbReference type="PROSITE" id="PS00516">
    <property type="entry name" value="ALKYLBASE_DNA_GLYCOS"/>
    <property type="match status" value="1"/>
</dbReference>
<comment type="caution">
    <text evidence="7">The sequence shown here is derived from an EMBL/GenBank/DDBJ whole genome shotgun (WGS) entry which is preliminary data.</text>
</comment>